<dbReference type="NCBIfam" id="TIGR00347">
    <property type="entry name" value="bioD"/>
    <property type="match status" value="1"/>
</dbReference>
<keyword evidence="2" id="KW-0436">Ligase</keyword>
<evidence type="ECO:0000256" key="2">
    <source>
        <dbReference type="HAMAP-Rule" id="MF_00336"/>
    </source>
</evidence>
<comment type="catalytic activity">
    <reaction evidence="2">
        <text>(7R,8S)-7,8-diammoniononanoate + CO2 + ATP = (4R,5S)-dethiobiotin + ADP + phosphate + 3 H(+)</text>
        <dbReference type="Rhea" id="RHEA:15805"/>
        <dbReference type="ChEBI" id="CHEBI:15378"/>
        <dbReference type="ChEBI" id="CHEBI:16526"/>
        <dbReference type="ChEBI" id="CHEBI:30616"/>
        <dbReference type="ChEBI" id="CHEBI:43474"/>
        <dbReference type="ChEBI" id="CHEBI:149469"/>
        <dbReference type="ChEBI" id="CHEBI:149473"/>
        <dbReference type="ChEBI" id="CHEBI:456216"/>
        <dbReference type="EC" id="6.3.3.3"/>
    </reaction>
</comment>
<evidence type="ECO:0000313" key="5">
    <source>
        <dbReference type="Proteomes" id="UP000503840"/>
    </source>
</evidence>
<comment type="cofactor">
    <cofactor evidence="2">
        <name>Mg(2+)</name>
        <dbReference type="ChEBI" id="CHEBI:18420"/>
    </cofactor>
</comment>
<keyword evidence="5" id="KW-1185">Reference proteome</keyword>
<feature type="binding site" evidence="2">
    <location>
        <position position="18"/>
    </location>
    <ligand>
        <name>Mg(2+)</name>
        <dbReference type="ChEBI" id="CHEBI:18420"/>
    </ligand>
</feature>
<dbReference type="SUPFAM" id="SSF52540">
    <property type="entry name" value="P-loop containing nucleoside triphosphate hydrolases"/>
    <property type="match status" value="1"/>
</dbReference>
<feature type="binding site" evidence="2">
    <location>
        <position position="117"/>
    </location>
    <ligand>
        <name>Mg(2+)</name>
        <dbReference type="ChEBI" id="CHEBI:18420"/>
    </ligand>
</feature>
<comment type="pathway">
    <text evidence="2">Cofactor biosynthesis; biotin biosynthesis; biotin from 7,8-diaminononanoate: step 1/2.</text>
</comment>
<comment type="caution">
    <text evidence="2">Lacks conserved residue(s) required for the propagation of feature annotation.</text>
</comment>
<dbReference type="Gene3D" id="3.40.50.300">
    <property type="entry name" value="P-loop containing nucleotide triphosphate hydrolases"/>
    <property type="match status" value="1"/>
</dbReference>
<feature type="binding site" evidence="2">
    <location>
        <begin position="209"/>
        <end position="211"/>
    </location>
    <ligand>
        <name>ATP</name>
        <dbReference type="ChEBI" id="CHEBI:30616"/>
    </ligand>
</feature>
<protein>
    <recommendedName>
        <fullName evidence="2">ATP-dependent dethiobiotin synthetase BioD</fullName>
        <ecNumber evidence="2">6.3.3.3</ecNumber>
    </recommendedName>
    <alternativeName>
        <fullName evidence="2">DTB synthetase</fullName>
        <shortName evidence="2">DTBS</shortName>
    </alternativeName>
    <alternativeName>
        <fullName evidence="2">Dethiobiotin synthase</fullName>
    </alternativeName>
</protein>
<gene>
    <name evidence="2 4" type="primary">bioD</name>
    <name evidence="4" type="ORF">DSM101010T_33760</name>
</gene>
<feature type="binding site" evidence="2">
    <location>
        <position position="54"/>
    </location>
    <ligand>
        <name>Mg(2+)</name>
        <dbReference type="ChEBI" id="CHEBI:18420"/>
    </ligand>
</feature>
<dbReference type="Pfam" id="PF13500">
    <property type="entry name" value="AAA_26"/>
    <property type="match status" value="1"/>
</dbReference>
<feature type="binding site" evidence="2">
    <location>
        <begin position="177"/>
        <end position="178"/>
    </location>
    <ligand>
        <name>ATP</name>
        <dbReference type="ChEBI" id="CHEBI:30616"/>
    </ligand>
</feature>
<dbReference type="GO" id="GO:0005524">
    <property type="term" value="F:ATP binding"/>
    <property type="evidence" value="ECO:0007669"/>
    <property type="project" value="UniProtKB-UniRule"/>
</dbReference>
<proteinExistence type="inferred from homology"/>
<dbReference type="Proteomes" id="UP000503840">
    <property type="component" value="Unassembled WGS sequence"/>
</dbReference>
<comment type="caution">
    <text evidence="4">The sequence shown here is derived from an EMBL/GenBank/DDBJ whole genome shotgun (WGS) entry which is preliminary data.</text>
</comment>
<evidence type="ECO:0000256" key="1">
    <source>
        <dbReference type="ARBA" id="ARBA00022756"/>
    </source>
</evidence>
<comment type="subcellular location">
    <subcellularLocation>
        <location evidence="2">Cytoplasm</location>
    </subcellularLocation>
</comment>
<keyword evidence="2" id="KW-0479">Metal-binding</keyword>
<comment type="similarity">
    <text evidence="2">Belongs to the dethiobiotin synthetase family.</text>
</comment>
<reference evidence="4 5" key="1">
    <citation type="submission" date="2020-05" db="EMBL/GenBank/DDBJ databases">
        <title>Draft genome sequence of Desulfovibrio sp. strain HN2T.</title>
        <authorList>
            <person name="Ueno A."/>
            <person name="Tamazawa S."/>
            <person name="Tamamura S."/>
            <person name="Murakami T."/>
            <person name="Kiyama T."/>
            <person name="Inomata H."/>
            <person name="Amano Y."/>
            <person name="Miyakawa K."/>
            <person name="Tamaki H."/>
            <person name="Naganuma T."/>
            <person name="Kaneko K."/>
        </authorList>
    </citation>
    <scope>NUCLEOTIDE SEQUENCE [LARGE SCALE GENOMIC DNA]</scope>
    <source>
        <strain evidence="4 5">HN2</strain>
    </source>
</reference>
<keyword evidence="2" id="KW-0963">Cytoplasm</keyword>
<feature type="region of interest" description="Disordered" evidence="3">
    <location>
        <begin position="234"/>
        <end position="254"/>
    </location>
</feature>
<dbReference type="UniPathway" id="UPA00078">
    <property type="reaction ID" value="UER00161"/>
</dbReference>
<keyword evidence="2" id="KW-0547">Nucleotide-binding</keyword>
<name>A0A7J0BP10_9BACT</name>
<dbReference type="HAMAP" id="MF_00336">
    <property type="entry name" value="BioD"/>
    <property type="match status" value="1"/>
</dbReference>
<dbReference type="CDD" id="cd03109">
    <property type="entry name" value="DTBS"/>
    <property type="match status" value="1"/>
</dbReference>
<comment type="function">
    <text evidence="2">Catalyzes a mechanistically unusual reaction, the ATP-dependent insertion of CO2 between the N7 and N8 nitrogen atoms of 7,8-diaminopelargonic acid (DAPA, also called 7,8-diammoniononanoate) to form a ureido ring.</text>
</comment>
<keyword evidence="1 2" id="KW-0093">Biotin biosynthesis</keyword>
<accession>A0A7J0BP10</accession>
<feature type="active site" evidence="2">
    <location>
        <position position="39"/>
    </location>
</feature>
<dbReference type="PANTHER" id="PTHR43210:SF5">
    <property type="entry name" value="DETHIOBIOTIN SYNTHETASE"/>
    <property type="match status" value="1"/>
</dbReference>
<organism evidence="4 5">
    <name type="scientific">Desulfovibrio subterraneus</name>
    <dbReference type="NCBI Taxonomy" id="2718620"/>
    <lineage>
        <taxon>Bacteria</taxon>
        <taxon>Pseudomonadati</taxon>
        <taxon>Thermodesulfobacteriota</taxon>
        <taxon>Desulfovibrionia</taxon>
        <taxon>Desulfovibrionales</taxon>
        <taxon>Desulfovibrionaceae</taxon>
        <taxon>Desulfovibrio</taxon>
    </lineage>
</organism>
<dbReference type="InterPro" id="IPR027417">
    <property type="entry name" value="P-loop_NTPase"/>
</dbReference>
<dbReference type="GO" id="GO:0009102">
    <property type="term" value="P:biotin biosynthetic process"/>
    <property type="evidence" value="ECO:0007669"/>
    <property type="project" value="UniProtKB-UniRule"/>
</dbReference>
<dbReference type="AlphaFoldDB" id="A0A7J0BP10"/>
<evidence type="ECO:0000256" key="3">
    <source>
        <dbReference type="SAM" id="MobiDB-lite"/>
    </source>
</evidence>
<dbReference type="EMBL" id="BLVO01000016">
    <property type="protein sequence ID" value="GFM35011.1"/>
    <property type="molecule type" value="Genomic_DNA"/>
</dbReference>
<dbReference type="GO" id="GO:0005829">
    <property type="term" value="C:cytosol"/>
    <property type="evidence" value="ECO:0007669"/>
    <property type="project" value="TreeGrafter"/>
</dbReference>
<comment type="subunit">
    <text evidence="2">Homodimer.</text>
</comment>
<sequence length="254" mass="26884">MIPQHFFVTGTDTGMGKTVVSLLLMRALFAAGKRPFYYKPVQTGCHTVLDADSDALFVHRHCPDLAGCDPVHSVGLLYPAPKAPLFAARDAGTVVDTTLLFSTLQALAAARECIVFEGAGGALVPVTPTVTMADLIPVAGARAIVAARAGLGTINHTLLTLEALTRRNVDIAGVVMVQTRQAETPWAMVAENIEAVEQQSGIPVLCTVPVLEDFAHDGDAAVQTLRERLHLSPHAAHSRQTMNMKKPPCGGCSS</sequence>
<evidence type="ECO:0000313" key="4">
    <source>
        <dbReference type="EMBL" id="GFM35011.1"/>
    </source>
</evidence>
<feature type="binding site" evidence="2">
    <location>
        <begin position="117"/>
        <end position="120"/>
    </location>
    <ligand>
        <name>ATP</name>
        <dbReference type="ChEBI" id="CHEBI:30616"/>
    </ligand>
</feature>
<dbReference type="GO" id="GO:0000287">
    <property type="term" value="F:magnesium ion binding"/>
    <property type="evidence" value="ECO:0007669"/>
    <property type="project" value="UniProtKB-UniRule"/>
</dbReference>
<dbReference type="InterPro" id="IPR004472">
    <property type="entry name" value="DTB_synth_BioD"/>
</dbReference>
<feature type="binding site" evidence="2">
    <location>
        <position position="43"/>
    </location>
    <ligand>
        <name>substrate</name>
    </ligand>
</feature>
<dbReference type="EC" id="6.3.3.3" evidence="2"/>
<dbReference type="PANTHER" id="PTHR43210">
    <property type="entry name" value="DETHIOBIOTIN SYNTHETASE"/>
    <property type="match status" value="1"/>
</dbReference>
<dbReference type="RefSeq" id="WP_174406649.1">
    <property type="nucleotide sequence ID" value="NZ_BLVO01000016.1"/>
</dbReference>
<feature type="binding site" evidence="2">
    <location>
        <position position="54"/>
    </location>
    <ligand>
        <name>ATP</name>
        <dbReference type="ChEBI" id="CHEBI:30616"/>
    </ligand>
</feature>
<dbReference type="GO" id="GO:0004141">
    <property type="term" value="F:dethiobiotin synthase activity"/>
    <property type="evidence" value="ECO:0007669"/>
    <property type="project" value="UniProtKB-UniRule"/>
</dbReference>
<keyword evidence="2" id="KW-0460">Magnesium</keyword>
<keyword evidence="2" id="KW-0067">ATP-binding</keyword>
<dbReference type="PIRSF" id="PIRSF006755">
    <property type="entry name" value="DTB_synth"/>
    <property type="match status" value="1"/>
</dbReference>